<organism evidence="2 4">
    <name type="scientific">Danio rerio</name>
    <name type="common">Zebrafish</name>
    <name type="synonym">Brachydanio rerio</name>
    <dbReference type="NCBI Taxonomy" id="7955"/>
    <lineage>
        <taxon>Eukaryota</taxon>
        <taxon>Metazoa</taxon>
        <taxon>Chordata</taxon>
        <taxon>Craniata</taxon>
        <taxon>Vertebrata</taxon>
        <taxon>Euteleostomi</taxon>
        <taxon>Actinopterygii</taxon>
        <taxon>Neopterygii</taxon>
        <taxon>Teleostei</taxon>
        <taxon>Ostariophysi</taxon>
        <taxon>Cypriniformes</taxon>
        <taxon>Danionidae</taxon>
        <taxon>Danioninae</taxon>
        <taxon>Danio</taxon>
    </lineage>
</organism>
<name>A0A8M9P618_DANRE</name>
<evidence type="ECO:0000313" key="4">
    <source>
        <dbReference type="RefSeq" id="XP_021325942.1"/>
    </source>
</evidence>
<proteinExistence type="predicted"/>
<keyword evidence="1" id="KW-0472">Membrane</keyword>
<keyword evidence="1" id="KW-0812">Transmembrane</keyword>
<dbReference type="RefSeq" id="XP_005162600.1">
    <property type="nucleotide sequence ID" value="XM_005162543.5"/>
</dbReference>
<dbReference type="AlphaFoldDB" id="A0A8M9P618"/>
<evidence type="ECO:0000313" key="2">
    <source>
        <dbReference type="Proteomes" id="UP000000437"/>
    </source>
</evidence>
<evidence type="ECO:0000256" key="1">
    <source>
        <dbReference type="SAM" id="Phobius"/>
    </source>
</evidence>
<reference evidence="3 4" key="2">
    <citation type="submission" date="2025-04" db="UniProtKB">
        <authorList>
            <consortium name="RefSeq"/>
        </authorList>
    </citation>
    <scope>IDENTIFICATION</scope>
    <source>
        <strain evidence="3 4">Tuebingen</strain>
    </source>
</reference>
<keyword evidence="2" id="KW-1185">Reference proteome</keyword>
<dbReference type="PANTHER" id="PTHR31025:SF27">
    <property type="entry name" value="SI:CH211-193K19.2-RELATED"/>
    <property type="match status" value="1"/>
</dbReference>
<dbReference type="OrthoDB" id="8895157at2759"/>
<dbReference type="GeneID" id="101882553"/>
<evidence type="ECO:0000313" key="3">
    <source>
        <dbReference type="RefSeq" id="XP_005162600.1"/>
    </source>
</evidence>
<sequence>MSSPVNLRIVFGGDEDARKLALKTGIPKSVDELVLEIMTVFGVKQKFRLQYKDKDFGNEYMNLTSTTQIEDRDTLKVIFLSTDDFNSCMHETAPDVPSCSSILVPLHKTTCSSDSPNTRHASPCEFDSVSEVYLSEDSFSSSTETVLIKSPESRTSSWPQVFVIPRFSCSAEIQLQRADTEFNKSEMLLIPPPKLRSDILEGMAEEIFRYAAYPTDSQLDQAAEALINVHPCLREKGTRTGHEGWKHYLKIKMANFRSKLSKIGHPEITVNSLRNKREGRGKAASNIKKPKKAEVNFLPCLPRGETADSMEKERIALLTEVKKKNNEPVIKEKMHLTFSYRRQELVEDLPMVSDLQSRWPALFTVNEINAEFMRITTVPLLSKFFAQLDKYTADLQKVFSSKGGASGQKISRIMAVADKCGDIHIKRDCVIQSLCVYFNEDMTTVVKEFEDSNPKEAEARISETTLGLFVIRKEGAGAEEEPSDVGVVIEGVTLLENLKSISFGLVILFGLIYALNLSYPQGLKFTFEFFQKVLMNLDGSKLSPKVQALKIKMFQ</sequence>
<dbReference type="PANTHER" id="PTHR31025">
    <property type="entry name" value="SI:CH211-196P9.1-RELATED"/>
    <property type="match status" value="1"/>
</dbReference>
<gene>
    <name evidence="3 4" type="primary">LOC101882553</name>
</gene>
<dbReference type="Proteomes" id="UP000000437">
    <property type="component" value="Chromosome 24"/>
</dbReference>
<accession>A0A8M9P618</accession>
<dbReference type="RefSeq" id="XP_021325942.1">
    <property type="nucleotide sequence ID" value="XM_021470267.2"/>
</dbReference>
<keyword evidence="1" id="KW-1133">Transmembrane helix</keyword>
<dbReference type="KEGG" id="dre:101882553"/>
<feature type="transmembrane region" description="Helical" evidence="1">
    <location>
        <begin position="501"/>
        <end position="519"/>
    </location>
</feature>
<protein>
    <submittedName>
        <fullName evidence="3 4">Sterile alpha motif domain-containing protein 3</fullName>
    </submittedName>
</protein>
<reference evidence="2" key="1">
    <citation type="journal article" date="2013" name="Nature">
        <title>The zebrafish reference genome sequence and its relationship to the human genome.</title>
        <authorList>
            <consortium name="Genome Reference Consortium Zebrafish"/>
            <person name="Howe K."/>
            <person name="Clark M.D."/>
            <person name="Torroja C.F."/>
            <person name="Torrance J."/>
            <person name="Berthelot C."/>
            <person name="Muffato M."/>
            <person name="Collins J.E."/>
            <person name="Humphray S."/>
            <person name="McLaren K."/>
            <person name="Matthews L."/>
            <person name="McLaren S."/>
            <person name="Sealy I."/>
            <person name="Caccamo M."/>
            <person name="Churcher C."/>
            <person name="Scott C."/>
            <person name="Barrett J.C."/>
            <person name="Koch R."/>
            <person name="Rauch G.J."/>
            <person name="White S."/>
            <person name="Chow W."/>
            <person name="Kilian B."/>
            <person name="Quintais L.T."/>
            <person name="Guerra-Assuncao J.A."/>
            <person name="Zhou Y."/>
            <person name="Gu Y."/>
            <person name="Yen J."/>
            <person name="Vogel J.H."/>
            <person name="Eyre T."/>
            <person name="Redmond S."/>
            <person name="Banerjee R."/>
            <person name="Chi J."/>
            <person name="Fu B."/>
            <person name="Langley E."/>
            <person name="Maguire S.F."/>
            <person name="Laird G.K."/>
            <person name="Lloyd D."/>
            <person name="Kenyon E."/>
            <person name="Donaldson S."/>
            <person name="Sehra H."/>
            <person name="Almeida-King J."/>
            <person name="Loveland J."/>
            <person name="Trevanion S."/>
            <person name="Jones M."/>
            <person name="Quail M."/>
            <person name="Willey D."/>
            <person name="Hunt A."/>
            <person name="Burton J."/>
            <person name="Sims S."/>
            <person name="McLay K."/>
            <person name="Plumb B."/>
            <person name="Davis J."/>
            <person name="Clee C."/>
            <person name="Oliver K."/>
            <person name="Clark R."/>
            <person name="Riddle C."/>
            <person name="Elliot D."/>
            <person name="Eliott D."/>
            <person name="Threadgold G."/>
            <person name="Harden G."/>
            <person name="Ware D."/>
            <person name="Begum S."/>
            <person name="Mortimore B."/>
            <person name="Mortimer B."/>
            <person name="Kerry G."/>
            <person name="Heath P."/>
            <person name="Phillimore B."/>
            <person name="Tracey A."/>
            <person name="Corby N."/>
            <person name="Dunn M."/>
            <person name="Johnson C."/>
            <person name="Wood J."/>
            <person name="Clark S."/>
            <person name="Pelan S."/>
            <person name="Griffiths G."/>
            <person name="Smith M."/>
            <person name="Glithero R."/>
            <person name="Howden P."/>
            <person name="Barker N."/>
            <person name="Lloyd C."/>
            <person name="Stevens C."/>
            <person name="Harley J."/>
            <person name="Holt K."/>
            <person name="Panagiotidis G."/>
            <person name="Lovell J."/>
            <person name="Beasley H."/>
            <person name="Henderson C."/>
            <person name="Gordon D."/>
            <person name="Auger K."/>
            <person name="Wright D."/>
            <person name="Collins J."/>
            <person name="Raisen C."/>
            <person name="Dyer L."/>
            <person name="Leung K."/>
            <person name="Robertson L."/>
            <person name="Ambridge K."/>
            <person name="Leongamornlert D."/>
            <person name="McGuire S."/>
            <person name="Gilderthorp R."/>
            <person name="Griffiths C."/>
            <person name="Manthravadi D."/>
            <person name="Nichol S."/>
            <person name="Barker G."/>
            <person name="Whitehead S."/>
            <person name="Kay M."/>
            <person name="Brown J."/>
            <person name="Murnane C."/>
            <person name="Gray E."/>
            <person name="Humphries M."/>
            <person name="Sycamore N."/>
            <person name="Barker D."/>
            <person name="Saunders D."/>
            <person name="Wallis J."/>
            <person name="Babbage A."/>
            <person name="Hammond S."/>
            <person name="Mashreghi-Mohammadi M."/>
            <person name="Barr L."/>
            <person name="Martin S."/>
            <person name="Wray P."/>
            <person name="Ellington A."/>
            <person name="Matthews N."/>
            <person name="Ellwood M."/>
            <person name="Woodmansey R."/>
            <person name="Clark G."/>
            <person name="Cooper J."/>
            <person name="Cooper J."/>
            <person name="Tromans A."/>
            <person name="Grafham D."/>
            <person name="Skuce C."/>
            <person name="Pandian R."/>
            <person name="Andrews R."/>
            <person name="Harrison E."/>
            <person name="Kimberley A."/>
            <person name="Garnett J."/>
            <person name="Fosker N."/>
            <person name="Hall R."/>
            <person name="Garner P."/>
            <person name="Kelly D."/>
            <person name="Bird C."/>
            <person name="Palmer S."/>
            <person name="Gehring I."/>
            <person name="Berger A."/>
            <person name="Dooley C.M."/>
            <person name="Ersan-Urun Z."/>
            <person name="Eser C."/>
            <person name="Geiger H."/>
            <person name="Geisler M."/>
            <person name="Karotki L."/>
            <person name="Kirn A."/>
            <person name="Konantz J."/>
            <person name="Konantz M."/>
            <person name="Oberlander M."/>
            <person name="Rudolph-Geiger S."/>
            <person name="Teucke M."/>
            <person name="Lanz C."/>
            <person name="Raddatz G."/>
            <person name="Osoegawa K."/>
            <person name="Zhu B."/>
            <person name="Rapp A."/>
            <person name="Widaa S."/>
            <person name="Langford C."/>
            <person name="Yang F."/>
            <person name="Schuster S.C."/>
            <person name="Carter N.P."/>
            <person name="Harrow J."/>
            <person name="Ning Z."/>
            <person name="Herrero J."/>
            <person name="Searle S.M."/>
            <person name="Enright A."/>
            <person name="Geisler R."/>
            <person name="Plasterk R.H."/>
            <person name="Lee C."/>
            <person name="Westerfield M."/>
            <person name="de Jong P.J."/>
            <person name="Zon L.I."/>
            <person name="Postlethwait J.H."/>
            <person name="Nusslein-Volhard C."/>
            <person name="Hubbard T.J."/>
            <person name="Roest Crollius H."/>
            <person name="Rogers J."/>
            <person name="Stemple D.L."/>
        </authorList>
    </citation>
    <scope>NUCLEOTIDE SEQUENCE [LARGE SCALE GENOMIC DNA]</scope>
</reference>